<sequence length="142" mass="13557">MPKPGLHPALNTVRVVMANGATYRTKMAWQSPSPAATVTRFLDVDMTTHELWTGKKTAAPRVGRAASFHKRFGAVGEAPPGGAGAAGTPADAAAGAPAVGAPAAGAPAVRAPAARAPAAGAPAAGAPAAGAPAAGAPAAGKQ</sequence>
<dbReference type="InterPro" id="IPR042105">
    <property type="entry name" value="Ribosomal_bL31_sf"/>
</dbReference>
<evidence type="ECO:0000256" key="1">
    <source>
        <dbReference type="ARBA" id="ARBA00022980"/>
    </source>
</evidence>
<keyword evidence="1 3" id="KW-0689">Ribosomal protein</keyword>
<dbReference type="GO" id="GO:1990904">
    <property type="term" value="C:ribonucleoprotein complex"/>
    <property type="evidence" value="ECO:0007669"/>
    <property type="project" value="UniProtKB-KW"/>
</dbReference>
<evidence type="ECO:0000256" key="3">
    <source>
        <dbReference type="RuleBase" id="RU000564"/>
    </source>
</evidence>
<dbReference type="PRINTS" id="PR01249">
    <property type="entry name" value="RIBOSOMALL31"/>
</dbReference>
<organism evidence="5 6">
    <name type="scientific">Porphyra umbilicalis</name>
    <name type="common">Purple laver</name>
    <name type="synonym">Red alga</name>
    <dbReference type="NCBI Taxonomy" id="2786"/>
    <lineage>
        <taxon>Eukaryota</taxon>
        <taxon>Rhodophyta</taxon>
        <taxon>Bangiophyceae</taxon>
        <taxon>Bangiales</taxon>
        <taxon>Bangiaceae</taxon>
        <taxon>Porphyra</taxon>
    </lineage>
</organism>
<dbReference type="InterPro" id="IPR002150">
    <property type="entry name" value="Ribosomal_bL31"/>
</dbReference>
<keyword evidence="2 3" id="KW-0687">Ribonucleoprotein</keyword>
<dbReference type="Proteomes" id="UP000218209">
    <property type="component" value="Unassembled WGS sequence"/>
</dbReference>
<evidence type="ECO:0000256" key="4">
    <source>
        <dbReference type="SAM" id="MobiDB-lite"/>
    </source>
</evidence>
<protein>
    <recommendedName>
        <fullName evidence="3">50S ribosomal protein L31</fullName>
    </recommendedName>
</protein>
<evidence type="ECO:0000313" key="6">
    <source>
        <dbReference type="Proteomes" id="UP000218209"/>
    </source>
</evidence>
<reference evidence="5 6" key="1">
    <citation type="submission" date="2017-03" db="EMBL/GenBank/DDBJ databases">
        <title>WGS assembly of Porphyra umbilicalis.</title>
        <authorList>
            <person name="Brawley S.H."/>
            <person name="Blouin N.A."/>
            <person name="Ficko-Blean E."/>
            <person name="Wheeler G.L."/>
            <person name="Lohr M."/>
            <person name="Goodson H.V."/>
            <person name="Jenkins J.W."/>
            <person name="Blaby-Haas C.E."/>
            <person name="Helliwell K.E."/>
            <person name="Chan C."/>
            <person name="Marriage T."/>
            <person name="Bhattacharya D."/>
            <person name="Klein A.S."/>
            <person name="Badis Y."/>
            <person name="Brodie J."/>
            <person name="Cao Y."/>
            <person name="Collen J."/>
            <person name="Dittami S.M."/>
            <person name="Gachon C.M."/>
            <person name="Green B.R."/>
            <person name="Karpowicz S."/>
            <person name="Kim J.W."/>
            <person name="Kudahl U."/>
            <person name="Lin S."/>
            <person name="Michel G."/>
            <person name="Mittag M."/>
            <person name="Olson B.J."/>
            <person name="Pangilinan J."/>
            <person name="Peng Y."/>
            <person name="Qiu H."/>
            <person name="Shu S."/>
            <person name="Singer J.T."/>
            <person name="Smith A.G."/>
            <person name="Sprecher B.N."/>
            <person name="Wagner V."/>
            <person name="Wang W."/>
            <person name="Wang Z.-Y."/>
            <person name="Yan J."/>
            <person name="Yarish C."/>
            <person name="Zoeuner-Riek S."/>
            <person name="Zhuang Y."/>
            <person name="Zou Y."/>
            <person name="Lindquist E.A."/>
            <person name="Grimwood J."/>
            <person name="Barry K."/>
            <person name="Rokhsar D.S."/>
            <person name="Schmutz J."/>
            <person name="Stiller J.W."/>
            <person name="Grossman A.R."/>
            <person name="Prochnik S.E."/>
        </authorList>
    </citation>
    <scope>NUCLEOTIDE SEQUENCE [LARGE SCALE GENOMIC DNA]</scope>
    <source>
        <strain evidence="5">4086291</strain>
    </source>
</reference>
<dbReference type="Gene3D" id="4.10.830.30">
    <property type="entry name" value="Ribosomal protein L31"/>
    <property type="match status" value="1"/>
</dbReference>
<dbReference type="EMBL" id="KV918846">
    <property type="protein sequence ID" value="OSX77125.1"/>
    <property type="molecule type" value="Genomic_DNA"/>
</dbReference>
<comment type="similarity">
    <text evidence="3">Belongs to the bacterial ribosomal protein bL31 family.</text>
</comment>
<accession>A0A1X6P8R9</accession>
<dbReference type="OrthoDB" id="509143at2759"/>
<dbReference type="InterPro" id="IPR034704">
    <property type="entry name" value="Ribosomal_bL28/bL31-like_sf"/>
</dbReference>
<dbReference type="Pfam" id="PF01197">
    <property type="entry name" value="Ribosomal_L31"/>
    <property type="match status" value="1"/>
</dbReference>
<dbReference type="NCBIfam" id="TIGR00105">
    <property type="entry name" value="L31"/>
    <property type="match status" value="1"/>
</dbReference>
<proteinExistence type="inferred from homology"/>
<dbReference type="AlphaFoldDB" id="A0A1X6P8R9"/>
<feature type="region of interest" description="Disordered" evidence="4">
    <location>
        <begin position="75"/>
        <end position="142"/>
    </location>
</feature>
<feature type="compositionally biased region" description="Low complexity" evidence="4">
    <location>
        <begin position="86"/>
        <end position="142"/>
    </location>
</feature>
<evidence type="ECO:0000256" key="2">
    <source>
        <dbReference type="ARBA" id="ARBA00023274"/>
    </source>
</evidence>
<dbReference type="GO" id="GO:0006412">
    <property type="term" value="P:translation"/>
    <property type="evidence" value="ECO:0007669"/>
    <property type="project" value="InterPro"/>
</dbReference>
<dbReference type="GO" id="GO:0005840">
    <property type="term" value="C:ribosome"/>
    <property type="evidence" value="ECO:0007669"/>
    <property type="project" value="UniProtKB-KW"/>
</dbReference>
<name>A0A1X6P8R9_PORUM</name>
<gene>
    <name evidence="5" type="ORF">BU14_0161s0045</name>
</gene>
<evidence type="ECO:0000313" key="5">
    <source>
        <dbReference type="EMBL" id="OSX77125.1"/>
    </source>
</evidence>
<dbReference type="GO" id="GO:0003735">
    <property type="term" value="F:structural constituent of ribosome"/>
    <property type="evidence" value="ECO:0007669"/>
    <property type="project" value="InterPro"/>
</dbReference>
<dbReference type="SUPFAM" id="SSF143800">
    <property type="entry name" value="L28p-like"/>
    <property type="match status" value="1"/>
</dbReference>
<keyword evidence="6" id="KW-1185">Reference proteome</keyword>